<accession>A0ABT1NEK0</accession>
<dbReference type="RefSeq" id="WP_255226122.1">
    <property type="nucleotide sequence ID" value="NZ_JAJEKE010000002.1"/>
</dbReference>
<keyword evidence="2" id="KW-1185">Reference proteome</keyword>
<comment type="caution">
    <text evidence="1">The sequence shown here is derived from an EMBL/GenBank/DDBJ whole genome shotgun (WGS) entry which is preliminary data.</text>
</comment>
<dbReference type="EMBL" id="JAJEKE010000002">
    <property type="protein sequence ID" value="MCQ1528603.1"/>
    <property type="molecule type" value="Genomic_DNA"/>
</dbReference>
<dbReference type="Gene3D" id="3.40.50.300">
    <property type="entry name" value="P-loop containing nucleotide triphosphate hydrolases"/>
    <property type="match status" value="1"/>
</dbReference>
<dbReference type="InterPro" id="IPR027417">
    <property type="entry name" value="P-loop_NTPase"/>
</dbReference>
<sequence length="202" mass="23530">MSKHIIMMNGFTASGKSTTAIKIFNKLENVQILHTAFIRKELGLYPNQQESLKYKFELDDERFIAVSKIVYNEVLNKAGKILETFDNVILDATYNFKWQRQQVYEFAKNVDAHITIINCVCNDEEKIIKRLQKRKISKDDLLSEASEYETYLSTKKLAENVFYDKLSDGERPHILIYDSGNGQVRQNDIINCEFCNKVRDVL</sequence>
<dbReference type="SUPFAM" id="SSF52540">
    <property type="entry name" value="P-loop containing nucleoside triphosphate hydrolases"/>
    <property type="match status" value="1"/>
</dbReference>
<dbReference type="Proteomes" id="UP001651880">
    <property type="component" value="Unassembled WGS sequence"/>
</dbReference>
<gene>
    <name evidence="1" type="ORF">LJD61_03470</name>
</gene>
<proteinExistence type="predicted"/>
<keyword evidence="1" id="KW-0547">Nucleotide-binding</keyword>
<reference evidence="1 2" key="1">
    <citation type="submission" date="2021-10" db="EMBL/GenBank/DDBJ databases">
        <title>Lutispora strain m25 sp. nov., a thermophilic, non-spore-forming bacterium isolated from a lab-scale methanogenic bioreactor digesting anaerobic sludge.</title>
        <authorList>
            <person name="El Houari A."/>
            <person name="Mcdonald J."/>
        </authorList>
    </citation>
    <scope>NUCLEOTIDE SEQUENCE [LARGE SCALE GENOMIC DNA]</scope>
    <source>
        <strain evidence="2">m25</strain>
    </source>
</reference>
<evidence type="ECO:0000313" key="1">
    <source>
        <dbReference type="EMBL" id="MCQ1528603.1"/>
    </source>
</evidence>
<protein>
    <submittedName>
        <fullName evidence="1">ATP-binding protein</fullName>
    </submittedName>
</protein>
<organism evidence="1 2">
    <name type="scientific">Lutispora saccharofermentans</name>
    <dbReference type="NCBI Taxonomy" id="3024236"/>
    <lineage>
        <taxon>Bacteria</taxon>
        <taxon>Bacillati</taxon>
        <taxon>Bacillota</taxon>
        <taxon>Clostridia</taxon>
        <taxon>Lutisporales</taxon>
        <taxon>Lutisporaceae</taxon>
        <taxon>Lutispora</taxon>
    </lineage>
</organism>
<dbReference type="GO" id="GO:0005524">
    <property type="term" value="F:ATP binding"/>
    <property type="evidence" value="ECO:0007669"/>
    <property type="project" value="UniProtKB-KW"/>
</dbReference>
<dbReference type="Pfam" id="PF13671">
    <property type="entry name" value="AAA_33"/>
    <property type="match status" value="1"/>
</dbReference>
<keyword evidence="1" id="KW-0067">ATP-binding</keyword>
<name>A0ABT1NEK0_9FIRM</name>
<evidence type="ECO:0000313" key="2">
    <source>
        <dbReference type="Proteomes" id="UP001651880"/>
    </source>
</evidence>